<sequence length="272" mass="30734">MLFCHRSIECMMLCPWNLLQGGTLWFQNLTEFPHGLLGPIFPIVIAALHSSNVEISFSKSSLGKQEGTHGLSAKMSCEQFCLVLQEIFGCLDATFIFYWLLYSLALEKSEEIDNPEKQLDSPAKQRKISVKYLTLEKLVALSVKHLSKGQKERAFSFLQLVLDEDPDYINALIVMGQTQLQKGLLAEAIEYVLLCWKEHKRQLFISANPTEVENIDLLIVASQRAGVAYIRQGKMAEGIVHLERIANLEEPEEKSSKAHYYDGLVLLSRSQG</sequence>
<protein>
    <submittedName>
        <fullName evidence="1">Uncharacterized protein</fullName>
    </submittedName>
</protein>
<dbReference type="EMBL" id="CM047748">
    <property type="protein sequence ID" value="KAJ0014695.1"/>
    <property type="molecule type" value="Genomic_DNA"/>
</dbReference>
<gene>
    <name evidence="1" type="ORF">Pint_21311</name>
</gene>
<comment type="caution">
    <text evidence="1">The sequence shown here is derived from an EMBL/GenBank/DDBJ whole genome shotgun (WGS) entry which is preliminary data.</text>
</comment>
<dbReference type="Proteomes" id="UP001163603">
    <property type="component" value="Chromosome 13"/>
</dbReference>
<reference evidence="2" key="1">
    <citation type="journal article" date="2023" name="G3 (Bethesda)">
        <title>Genome assembly and association tests identify interacting loci associated with vigor, precocity, and sex in interspecific pistachio rootstocks.</title>
        <authorList>
            <person name="Palmer W."/>
            <person name="Jacygrad E."/>
            <person name="Sagayaradj S."/>
            <person name="Cavanaugh K."/>
            <person name="Han R."/>
            <person name="Bertier L."/>
            <person name="Beede B."/>
            <person name="Kafkas S."/>
            <person name="Golino D."/>
            <person name="Preece J."/>
            <person name="Michelmore R."/>
        </authorList>
    </citation>
    <scope>NUCLEOTIDE SEQUENCE [LARGE SCALE GENOMIC DNA]</scope>
</reference>
<organism evidence="1 2">
    <name type="scientific">Pistacia integerrima</name>
    <dbReference type="NCBI Taxonomy" id="434235"/>
    <lineage>
        <taxon>Eukaryota</taxon>
        <taxon>Viridiplantae</taxon>
        <taxon>Streptophyta</taxon>
        <taxon>Embryophyta</taxon>
        <taxon>Tracheophyta</taxon>
        <taxon>Spermatophyta</taxon>
        <taxon>Magnoliopsida</taxon>
        <taxon>eudicotyledons</taxon>
        <taxon>Gunneridae</taxon>
        <taxon>Pentapetalae</taxon>
        <taxon>rosids</taxon>
        <taxon>malvids</taxon>
        <taxon>Sapindales</taxon>
        <taxon>Anacardiaceae</taxon>
        <taxon>Pistacia</taxon>
    </lineage>
</organism>
<keyword evidence="2" id="KW-1185">Reference proteome</keyword>
<evidence type="ECO:0000313" key="2">
    <source>
        <dbReference type="Proteomes" id="UP001163603"/>
    </source>
</evidence>
<evidence type="ECO:0000313" key="1">
    <source>
        <dbReference type="EMBL" id="KAJ0014695.1"/>
    </source>
</evidence>
<accession>A0ACC0XBR9</accession>
<proteinExistence type="predicted"/>
<name>A0ACC0XBR9_9ROSI</name>